<evidence type="ECO:0000313" key="3">
    <source>
        <dbReference type="EMBL" id="TDZ54978.1"/>
    </source>
</evidence>
<keyword evidence="2" id="KW-0472">Membrane</keyword>
<keyword evidence="4" id="KW-1185">Reference proteome</keyword>
<comment type="caution">
    <text evidence="3">The sequence shown here is derived from an EMBL/GenBank/DDBJ whole genome shotgun (WGS) entry which is preliminary data.</text>
</comment>
<feature type="region of interest" description="Disordered" evidence="1">
    <location>
        <begin position="161"/>
        <end position="183"/>
    </location>
</feature>
<evidence type="ECO:0000256" key="2">
    <source>
        <dbReference type="SAM" id="Phobius"/>
    </source>
</evidence>
<organism evidence="3 4">
    <name type="scientific">Colletotrichum trifolii</name>
    <dbReference type="NCBI Taxonomy" id="5466"/>
    <lineage>
        <taxon>Eukaryota</taxon>
        <taxon>Fungi</taxon>
        <taxon>Dikarya</taxon>
        <taxon>Ascomycota</taxon>
        <taxon>Pezizomycotina</taxon>
        <taxon>Sordariomycetes</taxon>
        <taxon>Hypocreomycetidae</taxon>
        <taxon>Glomerellales</taxon>
        <taxon>Glomerellaceae</taxon>
        <taxon>Colletotrichum</taxon>
        <taxon>Colletotrichum orbiculare species complex</taxon>
    </lineage>
</organism>
<feature type="compositionally biased region" description="Low complexity" evidence="1">
    <location>
        <begin position="241"/>
        <end position="267"/>
    </location>
</feature>
<sequence>MPAVSHPELVLEEPPSSARSHHQLLQSHVCIALAFLALLVILRFVAHVVFPSSSKNEGGITSRQTGSVSNDLDRLVKQQRLHRLFFPEGSWTMDEGSRGVSSNAQNAGDEGFSRKLSPHAYYQAEKEMAMCHGKSSEKQETSSPPHGFFGAQSITDMTSSRIVLSRPPPPPPLTPPELSPSVFTYDDRRRSFTGLATELDASFFEQPNPDYMSSTETATTTATRPSQSTRSSPAPRRRSYTRTLPVGVPASSASPVSDGSATTFSPSSFPPTSPLLPGPPPIHGEILEDGTLRHVEVHGEIISMLDDNGFGWKRHTRVFGGGVCLACAASGHDGHHGGFYGENVLPEEKRY</sequence>
<feature type="compositionally biased region" description="Low complexity" evidence="1">
    <location>
        <begin position="213"/>
        <end position="234"/>
    </location>
</feature>
<dbReference type="EMBL" id="RYZW01000050">
    <property type="protein sequence ID" value="TDZ54978.1"/>
    <property type="molecule type" value="Genomic_DNA"/>
</dbReference>
<dbReference type="AlphaFoldDB" id="A0A4R8RE11"/>
<protein>
    <submittedName>
        <fullName evidence="3">Uncharacterized protein</fullName>
    </submittedName>
</protein>
<evidence type="ECO:0000313" key="4">
    <source>
        <dbReference type="Proteomes" id="UP000295703"/>
    </source>
</evidence>
<feature type="compositionally biased region" description="Pro residues" evidence="1">
    <location>
        <begin position="166"/>
        <end position="178"/>
    </location>
</feature>
<feature type="transmembrane region" description="Helical" evidence="2">
    <location>
        <begin position="29"/>
        <end position="50"/>
    </location>
</feature>
<feature type="compositionally biased region" description="Pro residues" evidence="1">
    <location>
        <begin position="268"/>
        <end position="282"/>
    </location>
</feature>
<feature type="region of interest" description="Disordered" evidence="1">
    <location>
        <begin position="95"/>
        <end position="114"/>
    </location>
</feature>
<evidence type="ECO:0000256" key="1">
    <source>
        <dbReference type="SAM" id="MobiDB-lite"/>
    </source>
</evidence>
<gene>
    <name evidence="3" type="ORF">CTRI78_v005804</name>
</gene>
<reference evidence="3 4" key="1">
    <citation type="submission" date="2018-12" db="EMBL/GenBank/DDBJ databases">
        <title>Genome sequence and assembly of Colletotrichum trifolii.</title>
        <authorList>
            <person name="Gan P."/>
            <person name="Shirasu K."/>
        </authorList>
    </citation>
    <scope>NUCLEOTIDE SEQUENCE [LARGE SCALE GENOMIC DNA]</scope>
    <source>
        <strain evidence="3 4">543-2</strain>
    </source>
</reference>
<dbReference type="Proteomes" id="UP000295703">
    <property type="component" value="Unassembled WGS sequence"/>
</dbReference>
<feature type="region of interest" description="Disordered" evidence="1">
    <location>
        <begin position="200"/>
        <end position="284"/>
    </location>
</feature>
<accession>A0A4R8RE11</accession>
<keyword evidence="2" id="KW-0812">Transmembrane</keyword>
<name>A0A4R8RE11_COLTR</name>
<proteinExistence type="predicted"/>
<keyword evidence="2" id="KW-1133">Transmembrane helix</keyword>